<dbReference type="InterPro" id="IPR030392">
    <property type="entry name" value="S74_ICA"/>
</dbReference>
<name>A0AAW8WA47_9LACO</name>
<dbReference type="Gene3D" id="2.30.30.40">
    <property type="entry name" value="SH3 Domains"/>
    <property type="match status" value="1"/>
</dbReference>
<dbReference type="Proteomes" id="UP001254075">
    <property type="component" value="Unassembled WGS sequence"/>
</dbReference>
<evidence type="ECO:0000313" key="2">
    <source>
        <dbReference type="EMBL" id="MDT7015253.1"/>
    </source>
</evidence>
<dbReference type="InterPro" id="IPR007119">
    <property type="entry name" value="Phage_tail_spike_N"/>
</dbReference>
<evidence type="ECO:0000313" key="3">
    <source>
        <dbReference type="Proteomes" id="UP001254075"/>
    </source>
</evidence>
<dbReference type="NCBIfam" id="TIGR01665">
    <property type="entry name" value="put_anti_recept"/>
    <property type="match status" value="1"/>
</dbReference>
<dbReference type="Pfam" id="PF11839">
    <property type="entry name" value="Alanine_zipper"/>
    <property type="match status" value="1"/>
</dbReference>
<comment type="caution">
    <text evidence="2">The sequence shown here is derived from an EMBL/GenBank/DDBJ whole genome shotgun (WGS) entry which is preliminary data.</text>
</comment>
<protein>
    <submittedName>
        <fullName evidence="2">Phage tail spike protein</fullName>
    </submittedName>
</protein>
<dbReference type="RefSeq" id="WP_313845640.1">
    <property type="nucleotide sequence ID" value="NZ_JAVLAM010000004.1"/>
</dbReference>
<accession>A0AAW8WA47</accession>
<dbReference type="AlphaFoldDB" id="A0AAW8WA47"/>
<evidence type="ECO:0000259" key="1">
    <source>
        <dbReference type="PROSITE" id="PS51688"/>
    </source>
</evidence>
<feature type="domain" description="Peptidase S74" evidence="1">
    <location>
        <begin position="966"/>
        <end position="1078"/>
    </location>
</feature>
<organism evidence="2 3">
    <name type="scientific">Levilactobacillus namurensis</name>
    <dbReference type="NCBI Taxonomy" id="380393"/>
    <lineage>
        <taxon>Bacteria</taxon>
        <taxon>Bacillati</taxon>
        <taxon>Bacillota</taxon>
        <taxon>Bacilli</taxon>
        <taxon>Lactobacillales</taxon>
        <taxon>Lactobacillaceae</taxon>
        <taxon>Levilactobacillus</taxon>
    </lineage>
</organism>
<dbReference type="Pfam" id="PF06605">
    <property type="entry name" value="Prophage_tail"/>
    <property type="match status" value="1"/>
</dbReference>
<dbReference type="InterPro" id="IPR021793">
    <property type="entry name" value="Oprl"/>
</dbReference>
<gene>
    <name evidence="2" type="ORF">RI532_12795</name>
</gene>
<dbReference type="EMBL" id="JAVLAM010000004">
    <property type="protein sequence ID" value="MDT7015253.1"/>
    <property type="molecule type" value="Genomic_DNA"/>
</dbReference>
<dbReference type="PROSITE" id="PS51688">
    <property type="entry name" value="ICA"/>
    <property type="match status" value="1"/>
</dbReference>
<sequence length="1084" mass="116186">MRDDEYIILDNQLRRIGLLSNHVRAGTPFWGDTIDQSIAEDDSAFAWEDLKDTFNTINLAANKKTYDHTITGITVPSNAPDAQNIVPGNHLLYYDSENQKHYVMRIMNIDQSSKETDQSFSFDAQNLCEWKLARTIPTAFSSNSVNAETAFTNLLAKSGWRLEYNSKSILTLKEEYDGSSSAQSYLQQLAADYDLDVDCYVNLDSVGDVTDQIVEVSDHIGSTKRTRLDYRNDLVGVDRKLVDDALVTKLYVLGNDGATIEDANNGVAFLTDPDANAKYNHDIKGRGSTWLEGTITSETIKNSAGLLAWGKKQLKMYNHPRYNYTVQIRSDISGGIGDDFRVVDFDLNPAMIVDARVIKVSKSKSDPSVHELTLGEYSTITPKKLNVDSDLTQLKKDVAQAHSDAISASNTADSAHTVAENATKNATDAIKKADSATTTAGAAKTAADTAQTTASSAQTTAEAAHKAASSAQTTAEKAQTVAGSAQTTASNANTTATAAQATASSAQDTANTANTNATAAKSTANTANTTANAAKIAANNAQSTANTAHDEATKASTEVGNVSKTYFADNVYFQPNQPTGADDGALWFKVTDTEQYLNYHDDSTNGGTGSTTKTVTVQVSNDGTKVAASGRFTWSGQHPIKQSPSMTAATRAYTYSGLSATYNGKVIESGILWCYYTAYNGGIAYVPIKDLTSGTRYGTDTNAGSDPAAYHTETKTVTVAGSTGNAVNDSQISLKAENVDDVQQYLSSKWSSIPFQKQLVGANISGASIDAPLISLGDGGVVWSSYSITQDPRFYQPIAAQGTVAMAQGELVVSGQTQYYDASKNSWASYNTAGSMVDGTGTNYTTTIINAGGIKNEMQDSARSNLVGRTYMNGLKIALGNSNGTDVFTVDRNGLSHSVGLTAPNVYAPTRLHTKLVQPDGATDDLHLESGTGTSMVRSNSIYNVTNSHGPNVYVTVHGGLARVASATKYKQDIHDMYDLDKLSTALLKAKPKYWFDKPSIQDIVDSASKNKEPNPDATTAEQPGLIAEDLQALGLDKFLYYGKEGELEGVDYSKLWVLLIPVLSKLRDDVATLKGVKTNDETN</sequence>
<reference evidence="2" key="1">
    <citation type="submission" date="2023-08" db="EMBL/GenBank/DDBJ databases">
        <authorList>
            <person name="Page C.A."/>
            <person name="Perez-Diaz I.M."/>
        </authorList>
    </citation>
    <scope>NUCLEOTIDE SEQUENCE</scope>
    <source>
        <strain evidence="2">3.8.38</strain>
    </source>
</reference>
<dbReference type="InterPro" id="IPR003646">
    <property type="entry name" value="SH3-like_bac-type"/>
</dbReference>
<proteinExistence type="predicted"/>
<dbReference type="InterPro" id="IPR010572">
    <property type="entry name" value="Tail_dom"/>
</dbReference>
<dbReference type="Pfam" id="PF08460">
    <property type="entry name" value="SH3_5"/>
    <property type="match status" value="1"/>
</dbReference>